<sequence>MWIYQNDLETGICDLPKISKNIQAKARKNKELEWVKIGREIVYRKEWVQRWLESNIRPAKTLQENE</sequence>
<proteinExistence type="predicted"/>
<evidence type="ECO:0008006" key="2">
    <source>
        <dbReference type="Google" id="ProtNLM"/>
    </source>
</evidence>
<name>A0A0S4XPF7_9BACT</name>
<accession>A0A0S4XPF7</accession>
<organism evidence="1">
    <name type="scientific">Sulfurovum sp. enrichment culture clone C5</name>
    <dbReference type="NCBI Taxonomy" id="497650"/>
    <lineage>
        <taxon>Bacteria</taxon>
        <taxon>Pseudomonadati</taxon>
        <taxon>Campylobacterota</taxon>
        <taxon>Epsilonproteobacteria</taxon>
        <taxon>Campylobacterales</taxon>
        <taxon>Sulfurovaceae</taxon>
        <taxon>Sulfurovum</taxon>
        <taxon>environmental samples</taxon>
    </lineage>
</organism>
<dbReference type="AlphaFoldDB" id="A0A0S4XPF7"/>
<gene>
    <name evidence="1" type="ORF">BN3087_660017</name>
</gene>
<evidence type="ECO:0000313" key="1">
    <source>
        <dbReference type="EMBL" id="CUV66187.1"/>
    </source>
</evidence>
<dbReference type="EMBL" id="FAXN01000069">
    <property type="protein sequence ID" value="CUV66187.1"/>
    <property type="molecule type" value="Genomic_DNA"/>
</dbReference>
<protein>
    <recommendedName>
        <fullName evidence="2">Helix-turn-helix domain-containing protein</fullName>
    </recommendedName>
</protein>
<reference evidence="1" key="1">
    <citation type="submission" date="2015-11" db="EMBL/GenBank/DDBJ databases">
        <authorList>
            <person name="Zhang Y."/>
            <person name="Guo Z."/>
        </authorList>
    </citation>
    <scope>NUCLEOTIDE SEQUENCE</scope>
    <source>
        <strain evidence="1">BN30871</strain>
    </source>
</reference>